<sequence length="63" mass="6822">MVQLVCVVVGVGSVFTVDVDLSQSADELKRKIKEQKPCMIGRSPNTVGSHAVFSAYLRILTSL</sequence>
<feature type="chain" id="PRO_5044780113" description="Crinkler effector protein N-terminal domain-containing protein" evidence="4">
    <location>
        <begin position="17"/>
        <end position="63"/>
    </location>
</feature>
<proteinExistence type="predicted"/>
<evidence type="ECO:0000256" key="4">
    <source>
        <dbReference type="SAM" id="SignalP"/>
    </source>
</evidence>
<organism evidence="6 7">
    <name type="scientific">Phytophthora oleae</name>
    <dbReference type="NCBI Taxonomy" id="2107226"/>
    <lineage>
        <taxon>Eukaryota</taxon>
        <taxon>Sar</taxon>
        <taxon>Stramenopiles</taxon>
        <taxon>Oomycota</taxon>
        <taxon>Peronosporomycetes</taxon>
        <taxon>Peronosporales</taxon>
        <taxon>Peronosporaceae</taxon>
        <taxon>Phytophthora</taxon>
    </lineage>
</organism>
<evidence type="ECO:0000259" key="5">
    <source>
        <dbReference type="Pfam" id="PF20147"/>
    </source>
</evidence>
<evidence type="ECO:0000256" key="2">
    <source>
        <dbReference type="ARBA" id="ARBA00004613"/>
    </source>
</evidence>
<evidence type="ECO:0000256" key="3">
    <source>
        <dbReference type="ARBA" id="ARBA00022525"/>
    </source>
</evidence>
<name>A0ABD3G9P2_9STRA</name>
<comment type="caution">
    <text evidence="6">The sequence shown here is derived from an EMBL/GenBank/DDBJ whole genome shotgun (WGS) entry which is preliminary data.</text>
</comment>
<protein>
    <recommendedName>
        <fullName evidence="5">Crinkler effector protein N-terminal domain-containing protein</fullName>
    </recommendedName>
</protein>
<keyword evidence="3" id="KW-0964">Secreted</keyword>
<dbReference type="Pfam" id="PF20147">
    <property type="entry name" value="Crinkler"/>
    <property type="match status" value="1"/>
</dbReference>
<keyword evidence="4" id="KW-0732">Signal</keyword>
<gene>
    <name evidence="6" type="ORF">V7S43_001537</name>
</gene>
<dbReference type="InterPro" id="IPR045379">
    <property type="entry name" value="Crinkler_N"/>
</dbReference>
<dbReference type="GO" id="GO:0043657">
    <property type="term" value="C:host cell"/>
    <property type="evidence" value="ECO:0007669"/>
    <property type="project" value="UniProtKB-SubCell"/>
</dbReference>
<evidence type="ECO:0000256" key="1">
    <source>
        <dbReference type="ARBA" id="ARBA00004340"/>
    </source>
</evidence>
<evidence type="ECO:0000313" key="6">
    <source>
        <dbReference type="EMBL" id="KAL3673849.1"/>
    </source>
</evidence>
<evidence type="ECO:0000313" key="7">
    <source>
        <dbReference type="Proteomes" id="UP001632037"/>
    </source>
</evidence>
<accession>A0ABD3G9P2</accession>
<dbReference type="GO" id="GO:0005576">
    <property type="term" value="C:extracellular region"/>
    <property type="evidence" value="ECO:0007669"/>
    <property type="project" value="UniProtKB-SubCell"/>
</dbReference>
<comment type="subcellular location">
    <subcellularLocation>
        <location evidence="1">Host cell</location>
    </subcellularLocation>
    <subcellularLocation>
        <location evidence="2">Secreted</location>
    </subcellularLocation>
</comment>
<keyword evidence="7" id="KW-1185">Reference proteome</keyword>
<feature type="domain" description="Crinkler effector protein N-terminal" evidence="5">
    <location>
        <begin position="2"/>
        <end position="40"/>
    </location>
</feature>
<reference evidence="6 7" key="1">
    <citation type="submission" date="2024-09" db="EMBL/GenBank/DDBJ databases">
        <title>Genome sequencing and assembly of Phytophthora oleae, isolate VK10A, causative agent of rot of olive drupes.</title>
        <authorList>
            <person name="Conti Taguali S."/>
            <person name="Riolo M."/>
            <person name="La Spada F."/>
            <person name="Cacciola S.O."/>
            <person name="Dionisio G."/>
        </authorList>
    </citation>
    <scope>NUCLEOTIDE SEQUENCE [LARGE SCALE GENOMIC DNA]</scope>
    <source>
        <strain evidence="6 7">VK10A</strain>
    </source>
</reference>
<dbReference type="Proteomes" id="UP001632037">
    <property type="component" value="Unassembled WGS sequence"/>
</dbReference>
<dbReference type="EMBL" id="JBIMZQ010000002">
    <property type="protein sequence ID" value="KAL3673849.1"/>
    <property type="molecule type" value="Genomic_DNA"/>
</dbReference>
<dbReference type="AlphaFoldDB" id="A0ABD3G9P2"/>
<feature type="signal peptide" evidence="4">
    <location>
        <begin position="1"/>
        <end position="16"/>
    </location>
</feature>